<gene>
    <name evidence="2" type="ORF">Prudu_022997</name>
</gene>
<dbReference type="EMBL" id="AP019304">
    <property type="protein sequence ID" value="BBH10262.1"/>
    <property type="molecule type" value="Genomic_DNA"/>
</dbReference>
<organism evidence="2">
    <name type="scientific">Prunus dulcis</name>
    <name type="common">Almond</name>
    <name type="synonym">Amygdalus dulcis</name>
    <dbReference type="NCBI Taxonomy" id="3755"/>
    <lineage>
        <taxon>Eukaryota</taxon>
        <taxon>Viridiplantae</taxon>
        <taxon>Streptophyta</taxon>
        <taxon>Embryophyta</taxon>
        <taxon>Tracheophyta</taxon>
        <taxon>Spermatophyta</taxon>
        <taxon>Magnoliopsida</taxon>
        <taxon>eudicotyledons</taxon>
        <taxon>Gunneridae</taxon>
        <taxon>Pentapetalae</taxon>
        <taxon>rosids</taxon>
        <taxon>fabids</taxon>
        <taxon>Rosales</taxon>
        <taxon>Rosaceae</taxon>
        <taxon>Amygdaloideae</taxon>
        <taxon>Amygdaleae</taxon>
        <taxon>Prunus</taxon>
    </lineage>
</organism>
<sequence length="68" mass="7677">PPPPNPRQKIRPMSNLWQSLLTASLFSVGSVDHGAMILLTFIIFLFILTIMRTGVDLVSVQRKKVTRE</sequence>
<keyword evidence="1" id="KW-0472">Membrane</keyword>
<reference evidence="2" key="1">
    <citation type="journal article" date="2019" name="Science">
        <title>Mutation of a bHLH transcription factor allowed almond domestication.</title>
        <authorList>
            <person name="Sanchez-Perez R."/>
            <person name="Pavan S."/>
            <person name="Mazzeo R."/>
            <person name="Moldovan C."/>
            <person name="Aiese Cigliano R."/>
            <person name="Del Cueto J."/>
            <person name="Ricciardi F."/>
            <person name="Lotti C."/>
            <person name="Ricciardi L."/>
            <person name="Dicenta F."/>
            <person name="Lopez-Marques R.L."/>
            <person name="Lindberg Moller B."/>
        </authorList>
    </citation>
    <scope>NUCLEOTIDE SEQUENCE</scope>
</reference>
<name>A0A4Y1S1T7_PRUDU</name>
<feature type="transmembrane region" description="Helical" evidence="1">
    <location>
        <begin position="35"/>
        <end position="55"/>
    </location>
</feature>
<proteinExistence type="predicted"/>
<evidence type="ECO:0000313" key="2">
    <source>
        <dbReference type="EMBL" id="BBH10262.1"/>
    </source>
</evidence>
<accession>A0A4Y1S1T7</accession>
<protein>
    <submittedName>
        <fullName evidence="2">Uncharacterized protein</fullName>
    </submittedName>
</protein>
<keyword evidence="1" id="KW-0812">Transmembrane</keyword>
<feature type="non-terminal residue" evidence="2">
    <location>
        <position position="1"/>
    </location>
</feature>
<evidence type="ECO:0000256" key="1">
    <source>
        <dbReference type="SAM" id="Phobius"/>
    </source>
</evidence>
<keyword evidence="1" id="KW-1133">Transmembrane helix</keyword>
<dbReference type="AlphaFoldDB" id="A0A4Y1S1T7"/>